<accession>A0A3M5ZWX1</accession>
<dbReference type="EMBL" id="LKCI01000007">
    <property type="protein sequence ID" value="KTC61673.1"/>
    <property type="molecule type" value="Genomic_DNA"/>
</dbReference>
<dbReference type="Pfam" id="PF14378">
    <property type="entry name" value="PAP2_3"/>
    <property type="match status" value="1"/>
</dbReference>
<dbReference type="InterPro" id="IPR026841">
    <property type="entry name" value="Aur1/Ipt1"/>
</dbReference>
<proteinExistence type="predicted"/>
<evidence type="ECO:0000313" key="4">
    <source>
        <dbReference type="EMBL" id="RMV11028.1"/>
    </source>
</evidence>
<dbReference type="Proteomes" id="UP000272703">
    <property type="component" value="Unassembled WGS sequence"/>
</dbReference>
<feature type="transmembrane region" description="Helical" evidence="1">
    <location>
        <begin position="45"/>
        <end position="68"/>
    </location>
</feature>
<feature type="transmembrane region" description="Helical" evidence="1">
    <location>
        <begin position="122"/>
        <end position="142"/>
    </location>
</feature>
<dbReference type="RefSeq" id="WP_044299902.1">
    <property type="nucleotide sequence ID" value="NZ_LKCI01000007.1"/>
</dbReference>
<comment type="caution">
    <text evidence="4">The sequence shown here is derived from an EMBL/GenBank/DDBJ whole genome shotgun (WGS) entry which is preliminary data.</text>
</comment>
<dbReference type="EMBL" id="RBUO01000100">
    <property type="protein sequence ID" value="RMV21239.1"/>
    <property type="molecule type" value="Genomic_DNA"/>
</dbReference>
<evidence type="ECO:0000313" key="8">
    <source>
        <dbReference type="Proteomes" id="UP000272703"/>
    </source>
</evidence>
<dbReference type="Proteomes" id="UP000054513">
    <property type="component" value="Unassembled WGS sequence"/>
</dbReference>
<keyword evidence="1" id="KW-0472">Membrane</keyword>
<feature type="transmembrane region" description="Helical" evidence="1">
    <location>
        <begin position="149"/>
        <end position="166"/>
    </location>
</feature>
<evidence type="ECO:0000256" key="1">
    <source>
        <dbReference type="SAM" id="Phobius"/>
    </source>
</evidence>
<feature type="transmembrane region" description="Helical" evidence="1">
    <location>
        <begin position="172"/>
        <end position="194"/>
    </location>
</feature>
<evidence type="ECO:0000313" key="6">
    <source>
        <dbReference type="Proteomes" id="UP000054513"/>
    </source>
</evidence>
<feature type="transmembrane region" description="Helical" evidence="1">
    <location>
        <begin position="80"/>
        <end position="102"/>
    </location>
</feature>
<reference evidence="3 6" key="1">
    <citation type="submission" date="2015-09" db="EMBL/GenBank/DDBJ databases">
        <title>Genome sequence of ICMP 19499.</title>
        <authorList>
            <person name="Visnovsky S.B."/>
            <person name="Lu A."/>
            <person name="Panda P."/>
            <person name="Pitman A.R."/>
        </authorList>
    </citation>
    <scope>NUCLEOTIDE SEQUENCE [LARGE SCALE GENOMIC DNA]</scope>
    <source>
        <strain evidence="3 6">ICMP 19499</strain>
    </source>
</reference>
<protein>
    <submittedName>
        <fullName evidence="3">Acid phosphatase</fullName>
    </submittedName>
</protein>
<evidence type="ECO:0000313" key="3">
    <source>
        <dbReference type="EMBL" id="KTC61673.1"/>
    </source>
</evidence>
<dbReference type="Proteomes" id="UP000272241">
    <property type="component" value="Unassembled WGS sequence"/>
</dbReference>
<keyword evidence="1" id="KW-0812">Transmembrane</keyword>
<evidence type="ECO:0000259" key="2">
    <source>
        <dbReference type="Pfam" id="PF14378"/>
    </source>
</evidence>
<name>A0A3M5ZWX1_PSESS</name>
<keyword evidence="1" id="KW-1133">Transmembrane helix</keyword>
<dbReference type="AlphaFoldDB" id="A0A3M5ZWX1"/>
<dbReference type="EMBL" id="RBUN01000515">
    <property type="protein sequence ID" value="RMV11028.1"/>
    <property type="molecule type" value="Genomic_DNA"/>
</dbReference>
<organism evidence="4 8">
    <name type="scientific">Pseudomonas savastanoi</name>
    <name type="common">Pseudomonas syringae pv. savastanoi</name>
    <dbReference type="NCBI Taxonomy" id="29438"/>
    <lineage>
        <taxon>Bacteria</taxon>
        <taxon>Pseudomonadati</taxon>
        <taxon>Pseudomonadota</taxon>
        <taxon>Gammaproteobacteria</taxon>
        <taxon>Pseudomonadales</taxon>
        <taxon>Pseudomonadaceae</taxon>
        <taxon>Pseudomonas</taxon>
    </lineage>
</organism>
<evidence type="ECO:0000313" key="7">
    <source>
        <dbReference type="Proteomes" id="UP000272241"/>
    </source>
</evidence>
<reference evidence="7 8" key="3">
    <citation type="submission" date="2018-08" db="EMBL/GenBank/DDBJ databases">
        <title>Recombination of ecologically and evolutionarily significant loci maintains genetic cohesion in the Pseudomonas syringae species complex.</title>
        <authorList>
            <person name="Dillon M."/>
            <person name="Thakur S."/>
            <person name="Almeida R.N.D."/>
            <person name="Weir B.S."/>
            <person name="Guttman D.S."/>
        </authorList>
    </citation>
    <scope>NUCLEOTIDE SEQUENCE [LARGE SCALE GENOMIC DNA]</scope>
    <source>
        <strain evidence="5 7">ICMP 11895</strain>
        <strain evidence="4 8">ICMP 11897</strain>
    </source>
</reference>
<evidence type="ECO:0000313" key="5">
    <source>
        <dbReference type="EMBL" id="RMV21239.1"/>
    </source>
</evidence>
<sequence length="206" mass="22976">MSNPLLFRLWQMLLGWGSVGLIYTLTDHLQSPGQIMTPSSFDQMIAFTPHAIWLYLSFFIVVPLGYLMTPLDRVRWLSRAMRLTAVSAGTVYMVWPTTMVYPVDEGTTLSSTLLAALTYVDSAQNCLPSLHMALMVLAVWGISAARRTVRTAVFVFWVATIAYSILQLRRHLFVDVVSGAVLALVAGWLIDALAQRRQIALKGNLQ</sequence>
<dbReference type="CDD" id="cd03386">
    <property type="entry name" value="PAP2_Aur1_like"/>
    <property type="match status" value="1"/>
</dbReference>
<feature type="transmembrane region" description="Helical" evidence="1">
    <location>
        <begin position="7"/>
        <end position="25"/>
    </location>
</feature>
<reference evidence="3" key="2">
    <citation type="journal article" date="2016" name="Genome Announc.">
        <title>Draft Genome Sequences of 18 Strains of Pseudomonas Isolated from Kiwifruit Plants in New Zealand and Overseas.</title>
        <authorList>
            <person name="Visnovsky S.B."/>
            <person name="Fiers M."/>
            <person name="Lu A."/>
            <person name="Panda P."/>
            <person name="Taylor R."/>
            <person name="Pitman A.R."/>
        </authorList>
    </citation>
    <scope>NUCLEOTIDE SEQUENCE</scope>
    <source>
        <strain evidence="3">ICMP 19499</strain>
    </source>
</reference>
<feature type="domain" description="Inositolphosphotransferase Aur1/Ipt1" evidence="2">
    <location>
        <begin position="53"/>
        <end position="188"/>
    </location>
</feature>
<dbReference type="GO" id="GO:0016020">
    <property type="term" value="C:membrane"/>
    <property type="evidence" value="ECO:0007669"/>
    <property type="project" value="UniProtKB-SubCell"/>
</dbReference>
<gene>
    <name evidence="5" type="ORF">ALP15_00499</name>
    <name evidence="4" type="ORF">ALP16_00383</name>
    <name evidence="3" type="ORF">AO287_04365</name>
</gene>